<evidence type="ECO:0000313" key="2">
    <source>
        <dbReference type="Proteomes" id="UP000475249"/>
    </source>
</evidence>
<comment type="caution">
    <text evidence="1">The sequence shown here is derived from an EMBL/GenBank/DDBJ whole genome shotgun (WGS) entry which is preliminary data.</text>
</comment>
<organism evidence="1 2">
    <name type="scientific">Poritiphilus flavus</name>
    <dbReference type="NCBI Taxonomy" id="2697053"/>
    <lineage>
        <taxon>Bacteria</taxon>
        <taxon>Pseudomonadati</taxon>
        <taxon>Bacteroidota</taxon>
        <taxon>Flavobacteriia</taxon>
        <taxon>Flavobacteriales</taxon>
        <taxon>Flavobacteriaceae</taxon>
        <taxon>Poritiphilus</taxon>
    </lineage>
</organism>
<evidence type="ECO:0008006" key="3">
    <source>
        <dbReference type="Google" id="ProtNLM"/>
    </source>
</evidence>
<name>A0A6L9ECJ6_9FLAO</name>
<dbReference type="AlphaFoldDB" id="A0A6L9ECJ6"/>
<gene>
    <name evidence="1" type="ORF">GTQ38_09615</name>
</gene>
<dbReference type="Proteomes" id="UP000475249">
    <property type="component" value="Unassembled WGS sequence"/>
</dbReference>
<reference evidence="1 2" key="1">
    <citation type="submission" date="2020-01" db="EMBL/GenBank/DDBJ databases">
        <title>Bacteria diversity of Porities sp.</title>
        <authorList>
            <person name="Wang G."/>
        </authorList>
    </citation>
    <scope>NUCLEOTIDE SEQUENCE [LARGE SCALE GENOMIC DNA]</scope>
    <source>
        <strain evidence="1 2">R33</strain>
    </source>
</reference>
<dbReference type="EMBL" id="WXYO01000004">
    <property type="protein sequence ID" value="NAS12258.1"/>
    <property type="molecule type" value="Genomic_DNA"/>
</dbReference>
<sequence length="131" mass="15401">MASQEQKERVLFYDRMKAHGAYGKKLFRSQRDFEVVFPGTPAIEAKFDYLMSENISTVVFFVYSKEGLYELLPFLHKGVHIILCTSNAEISWLQNSYPEIIMLDIDVPKRELFSRIEAEISRIQRRNLKYA</sequence>
<proteinExistence type="predicted"/>
<protein>
    <recommendedName>
        <fullName evidence="3">Response regulatory domain-containing protein</fullName>
    </recommendedName>
</protein>
<evidence type="ECO:0000313" key="1">
    <source>
        <dbReference type="EMBL" id="NAS12258.1"/>
    </source>
</evidence>
<accession>A0A6L9ECJ6</accession>
<dbReference type="RefSeq" id="WP_161435299.1">
    <property type="nucleotide sequence ID" value="NZ_WXYO01000004.1"/>
</dbReference>
<keyword evidence="2" id="KW-1185">Reference proteome</keyword>